<accession>A0A849VI79</accession>
<dbReference type="RefSeq" id="WP_171628157.1">
    <property type="nucleotide sequence ID" value="NZ_JABBPG010000016.1"/>
</dbReference>
<feature type="transmembrane region" description="Helical" evidence="1">
    <location>
        <begin position="30"/>
        <end position="48"/>
    </location>
</feature>
<gene>
    <name evidence="2" type="ORF">HG263_21715</name>
</gene>
<reference evidence="2 3" key="1">
    <citation type="submission" date="2020-04" db="EMBL/GenBank/DDBJ databases">
        <title>Pseudoalteromonas caenipelagi sp. nov., isolated from a tidal flat.</title>
        <authorList>
            <person name="Park S."/>
            <person name="Yoon J.-H."/>
        </authorList>
    </citation>
    <scope>NUCLEOTIDE SEQUENCE [LARGE SCALE GENOMIC DNA]</scope>
    <source>
        <strain evidence="2 3">JBTF-M23</strain>
    </source>
</reference>
<keyword evidence="1" id="KW-1133">Transmembrane helix</keyword>
<keyword evidence="1" id="KW-0812">Transmembrane</keyword>
<feature type="transmembrane region" description="Helical" evidence="1">
    <location>
        <begin position="130"/>
        <end position="153"/>
    </location>
</feature>
<feature type="transmembrane region" description="Helical" evidence="1">
    <location>
        <begin position="68"/>
        <end position="87"/>
    </location>
</feature>
<evidence type="ECO:0000313" key="3">
    <source>
        <dbReference type="Proteomes" id="UP000586305"/>
    </source>
</evidence>
<evidence type="ECO:0000256" key="1">
    <source>
        <dbReference type="SAM" id="Phobius"/>
    </source>
</evidence>
<evidence type="ECO:0000313" key="2">
    <source>
        <dbReference type="EMBL" id="NOU53122.1"/>
    </source>
</evidence>
<name>A0A849VI79_9GAMM</name>
<protein>
    <submittedName>
        <fullName evidence="2">Uncharacterized protein</fullName>
    </submittedName>
</protein>
<feature type="transmembrane region" description="Helical" evidence="1">
    <location>
        <begin position="99"/>
        <end position="118"/>
    </location>
</feature>
<organism evidence="2 3">
    <name type="scientific">Pseudoalteromonas caenipelagi</name>
    <dbReference type="NCBI Taxonomy" id="2726988"/>
    <lineage>
        <taxon>Bacteria</taxon>
        <taxon>Pseudomonadati</taxon>
        <taxon>Pseudomonadota</taxon>
        <taxon>Gammaproteobacteria</taxon>
        <taxon>Alteromonadales</taxon>
        <taxon>Pseudoalteromonadaceae</taxon>
        <taxon>Pseudoalteromonas</taxon>
    </lineage>
</organism>
<proteinExistence type="predicted"/>
<sequence>MALVALICFAKQPAKEMLAGRPTSDLREQVEHSLLIVAVISFSFHFIGRISSDAIIGASIDKDTKLKLYYFFFAFYELVYVAAILKWHQYKNCMMAKYARYVCYLSAVMATILLTRYVDRAVFETNILDSVYGFLVAGVNVLTMLAIGAYPAYRLFRLIPDKKWV</sequence>
<dbReference type="AlphaFoldDB" id="A0A849VI79"/>
<dbReference type="Proteomes" id="UP000586305">
    <property type="component" value="Unassembled WGS sequence"/>
</dbReference>
<keyword evidence="1" id="KW-0472">Membrane</keyword>
<keyword evidence="3" id="KW-1185">Reference proteome</keyword>
<dbReference type="EMBL" id="JABBPG010000016">
    <property type="protein sequence ID" value="NOU53122.1"/>
    <property type="molecule type" value="Genomic_DNA"/>
</dbReference>
<comment type="caution">
    <text evidence="2">The sequence shown here is derived from an EMBL/GenBank/DDBJ whole genome shotgun (WGS) entry which is preliminary data.</text>
</comment>